<dbReference type="Gene3D" id="1.25.40.420">
    <property type="match status" value="1"/>
</dbReference>
<reference evidence="4" key="1">
    <citation type="journal article" date="2023" name="G3 (Bethesda)">
        <title>Whole genome assembly and annotation of the endangered Caribbean coral Acropora cervicornis.</title>
        <authorList>
            <person name="Selwyn J.D."/>
            <person name="Vollmer S.V."/>
        </authorList>
    </citation>
    <scope>NUCLEOTIDE SEQUENCE</scope>
    <source>
        <strain evidence="4">K2</strain>
    </source>
</reference>
<dbReference type="Pfam" id="PF07707">
    <property type="entry name" value="BACK"/>
    <property type="match status" value="1"/>
</dbReference>
<evidence type="ECO:0000313" key="4">
    <source>
        <dbReference type="EMBL" id="KAK2574059.1"/>
    </source>
</evidence>
<accession>A0AAD9R6S4</accession>
<dbReference type="AlphaFoldDB" id="A0AAD9R6S4"/>
<dbReference type="SMART" id="SM00875">
    <property type="entry name" value="BACK"/>
    <property type="match status" value="1"/>
</dbReference>
<gene>
    <name evidence="4" type="ORF">P5673_000183</name>
</gene>
<feature type="domain" description="BACK" evidence="3">
    <location>
        <begin position="1"/>
        <end position="100"/>
    </location>
</feature>
<proteinExistence type="predicted"/>
<dbReference type="PANTHER" id="PTHR24412">
    <property type="entry name" value="KELCH PROTEIN"/>
    <property type="match status" value="1"/>
</dbReference>
<organism evidence="4 5">
    <name type="scientific">Acropora cervicornis</name>
    <name type="common">Staghorn coral</name>
    <dbReference type="NCBI Taxonomy" id="6130"/>
    <lineage>
        <taxon>Eukaryota</taxon>
        <taxon>Metazoa</taxon>
        <taxon>Cnidaria</taxon>
        <taxon>Anthozoa</taxon>
        <taxon>Hexacorallia</taxon>
        <taxon>Scleractinia</taxon>
        <taxon>Astrocoeniina</taxon>
        <taxon>Acroporidae</taxon>
        <taxon>Acropora</taxon>
    </lineage>
</organism>
<evidence type="ECO:0000313" key="5">
    <source>
        <dbReference type="Proteomes" id="UP001249851"/>
    </source>
</evidence>
<reference evidence="4" key="2">
    <citation type="journal article" date="2023" name="Science">
        <title>Genomic signatures of disease resistance in endangered staghorn corals.</title>
        <authorList>
            <person name="Vollmer S.V."/>
            <person name="Selwyn J.D."/>
            <person name="Despard B.A."/>
            <person name="Roesel C.L."/>
        </authorList>
    </citation>
    <scope>NUCLEOTIDE SEQUENCE</scope>
    <source>
        <strain evidence="4">K2</strain>
    </source>
</reference>
<dbReference type="Proteomes" id="UP001249851">
    <property type="component" value="Unassembled WGS sequence"/>
</dbReference>
<dbReference type="InterPro" id="IPR011705">
    <property type="entry name" value="BACK"/>
</dbReference>
<name>A0AAD9R6S4_ACRCE</name>
<comment type="caution">
    <text evidence="4">The sequence shown here is derived from an EMBL/GenBank/DDBJ whole genome shotgun (WGS) entry which is preliminary data.</text>
</comment>
<keyword evidence="1" id="KW-0880">Kelch repeat</keyword>
<keyword evidence="5" id="KW-1185">Reference proteome</keyword>
<keyword evidence="2" id="KW-0677">Repeat</keyword>
<sequence>MNKLSIVAKKYALRYFTDVCKEDEFLCLSVNLLSDLLSEENLCVVVEDMVPCEEEREKTVLESVLQYVEHDVENRKTHLAQLLGLVRLPTLSAEYLAEVSRNKLLEESEFQDILERAKNFKLHPPKKGTSVVICATPTRFARIIYSSYFNRYQVPPSAEERE</sequence>
<protein>
    <submittedName>
        <fullName evidence="4">Kelch-like protein 17</fullName>
    </submittedName>
</protein>
<evidence type="ECO:0000256" key="1">
    <source>
        <dbReference type="ARBA" id="ARBA00022441"/>
    </source>
</evidence>
<dbReference type="PANTHER" id="PTHR24412:SF489">
    <property type="entry name" value="RING FINGER DOMAIN AND KELCH REPEAT-CONTAINING PROTEIN DDB_G0271372"/>
    <property type="match status" value="1"/>
</dbReference>
<evidence type="ECO:0000259" key="3">
    <source>
        <dbReference type="SMART" id="SM00875"/>
    </source>
</evidence>
<dbReference type="EMBL" id="JARQWQ010000001">
    <property type="protein sequence ID" value="KAK2574059.1"/>
    <property type="molecule type" value="Genomic_DNA"/>
</dbReference>
<evidence type="ECO:0000256" key="2">
    <source>
        <dbReference type="ARBA" id="ARBA00022737"/>
    </source>
</evidence>